<dbReference type="SUPFAM" id="SSF53474">
    <property type="entry name" value="alpha/beta-Hydrolases"/>
    <property type="match status" value="1"/>
</dbReference>
<feature type="chain" id="PRO_5047399987" evidence="3">
    <location>
        <begin position="27"/>
        <end position="278"/>
    </location>
</feature>
<keyword evidence="2 4" id="KW-0378">Hydrolase</keyword>
<accession>A0ABN0WKS4</accession>
<evidence type="ECO:0000256" key="2">
    <source>
        <dbReference type="ARBA" id="ARBA00022801"/>
    </source>
</evidence>
<dbReference type="Proteomes" id="UP001501757">
    <property type="component" value="Unassembled WGS sequence"/>
</dbReference>
<dbReference type="EMBL" id="BAAAEI010000001">
    <property type="protein sequence ID" value="GAA0340711.1"/>
    <property type="molecule type" value="Genomic_DNA"/>
</dbReference>
<comment type="caution">
    <text evidence="4">The sequence shown here is derived from an EMBL/GenBank/DDBJ whole genome shotgun (WGS) entry which is preliminary data.</text>
</comment>
<dbReference type="InterPro" id="IPR000801">
    <property type="entry name" value="Esterase-like"/>
</dbReference>
<reference evidence="4 5" key="1">
    <citation type="journal article" date="2019" name="Int. J. Syst. Evol. Microbiol.">
        <title>The Global Catalogue of Microorganisms (GCM) 10K type strain sequencing project: providing services to taxonomists for standard genome sequencing and annotation.</title>
        <authorList>
            <consortium name="The Broad Institute Genomics Platform"/>
            <consortium name="The Broad Institute Genome Sequencing Center for Infectious Disease"/>
            <person name="Wu L."/>
            <person name="Ma J."/>
        </authorList>
    </citation>
    <scope>NUCLEOTIDE SEQUENCE [LARGE SCALE GENOMIC DNA]</scope>
    <source>
        <strain evidence="4 5">JCM 13378</strain>
    </source>
</reference>
<proteinExistence type="inferred from homology"/>
<dbReference type="InterPro" id="IPR029058">
    <property type="entry name" value="AB_hydrolase_fold"/>
</dbReference>
<name>A0ABN0WKS4_9ALTE</name>
<keyword evidence="3" id="KW-0732">Signal</keyword>
<dbReference type="GO" id="GO:0016787">
    <property type="term" value="F:hydrolase activity"/>
    <property type="evidence" value="ECO:0007669"/>
    <property type="project" value="UniProtKB-KW"/>
</dbReference>
<dbReference type="Gene3D" id="3.40.50.1820">
    <property type="entry name" value="alpha/beta hydrolase"/>
    <property type="match status" value="1"/>
</dbReference>
<organism evidence="4 5">
    <name type="scientific">Bowmanella denitrificans</name>
    <dbReference type="NCBI Taxonomy" id="366582"/>
    <lineage>
        <taxon>Bacteria</taxon>
        <taxon>Pseudomonadati</taxon>
        <taxon>Pseudomonadota</taxon>
        <taxon>Gammaproteobacteria</taxon>
        <taxon>Alteromonadales</taxon>
        <taxon>Alteromonadaceae</taxon>
        <taxon>Bowmanella</taxon>
    </lineage>
</organism>
<dbReference type="InterPro" id="IPR052558">
    <property type="entry name" value="Siderophore_Hydrolase_D"/>
</dbReference>
<protein>
    <submittedName>
        <fullName evidence="4">Alpha/beta hydrolase</fullName>
    </submittedName>
</protein>
<evidence type="ECO:0000256" key="3">
    <source>
        <dbReference type="SAM" id="SignalP"/>
    </source>
</evidence>
<dbReference type="RefSeq" id="WP_343840512.1">
    <property type="nucleotide sequence ID" value="NZ_BAAAEI010000001.1"/>
</dbReference>
<dbReference type="PANTHER" id="PTHR40841:SF2">
    <property type="entry name" value="SIDEROPHORE-DEGRADING ESTERASE (EUROFUNG)"/>
    <property type="match status" value="1"/>
</dbReference>
<feature type="signal peptide" evidence="3">
    <location>
        <begin position="1"/>
        <end position="26"/>
    </location>
</feature>
<evidence type="ECO:0000256" key="1">
    <source>
        <dbReference type="ARBA" id="ARBA00005622"/>
    </source>
</evidence>
<sequence>MYKRTPFRLFGLLLMLCYICAAGLQAAPQALNSAPLNIGQSFLLSSTVLGEERRINLYFPKAYFEQPDQPLPVLYMPDGGVHEDFVHIAGLVQIGSLNWTTRPVILVGIENTDRKRDLTGPTEDEEDKKISSVVGKSAEFRTFLRQELIPTIEQHYRTTAERGIIGESLAGLFVVETMLLEPDLFSNYIAVDPSLWWNQAALVKQAGERLKNGGHQGLRVHLAASSQQGIVEPTRQLAGILQQAPGLDASFTEFPDETHLSVYHPAALNALRLVYARE</sequence>
<keyword evidence="5" id="KW-1185">Reference proteome</keyword>
<gene>
    <name evidence="4" type="ORF">GCM10009092_01470</name>
</gene>
<dbReference type="Pfam" id="PF00756">
    <property type="entry name" value="Esterase"/>
    <property type="match status" value="1"/>
</dbReference>
<evidence type="ECO:0000313" key="4">
    <source>
        <dbReference type="EMBL" id="GAA0340711.1"/>
    </source>
</evidence>
<dbReference type="PANTHER" id="PTHR40841">
    <property type="entry name" value="SIDEROPHORE TRIACETYLFUSARININE C ESTERASE"/>
    <property type="match status" value="1"/>
</dbReference>
<evidence type="ECO:0000313" key="5">
    <source>
        <dbReference type="Proteomes" id="UP001501757"/>
    </source>
</evidence>
<comment type="similarity">
    <text evidence="1">Belongs to the esterase D family.</text>
</comment>